<dbReference type="EMBL" id="JAEFBK010000008">
    <property type="protein sequence ID" value="KAG7579072.1"/>
    <property type="molecule type" value="Genomic_DNA"/>
</dbReference>
<dbReference type="GO" id="GO:0003723">
    <property type="term" value="F:RNA binding"/>
    <property type="evidence" value="ECO:0007669"/>
    <property type="project" value="UniProtKB-UniRule"/>
</dbReference>
<feature type="region of interest" description="Disordered" evidence="2">
    <location>
        <begin position="1"/>
        <end position="62"/>
    </location>
</feature>
<dbReference type="PROSITE" id="PS50994">
    <property type="entry name" value="INTEGRASE"/>
    <property type="match status" value="1"/>
</dbReference>
<evidence type="ECO:0000256" key="2">
    <source>
        <dbReference type="SAM" id="MobiDB-lite"/>
    </source>
</evidence>
<evidence type="ECO:0000256" key="1">
    <source>
        <dbReference type="PROSITE-ProRule" id="PRU00176"/>
    </source>
</evidence>
<name>A0A8T2B0G7_9BRAS</name>
<dbReference type="PROSITE" id="PS50102">
    <property type="entry name" value="RRM"/>
    <property type="match status" value="1"/>
</dbReference>
<dbReference type="SMART" id="SM00360">
    <property type="entry name" value="RRM"/>
    <property type="match status" value="1"/>
</dbReference>
<dbReference type="InterPro" id="IPR000504">
    <property type="entry name" value="RRM_dom"/>
</dbReference>
<proteinExistence type="predicted"/>
<feature type="domain" description="Integrase catalytic" evidence="4">
    <location>
        <begin position="417"/>
        <end position="599"/>
    </location>
</feature>
<keyword evidence="6" id="KW-1185">Reference proteome</keyword>
<dbReference type="InterPro" id="IPR005162">
    <property type="entry name" value="Retrotrans_gag_dom"/>
</dbReference>
<dbReference type="AlphaFoldDB" id="A0A8T2B0G7"/>
<dbReference type="InterPro" id="IPR057670">
    <property type="entry name" value="SH3_retrovirus"/>
</dbReference>
<feature type="domain" description="RRM" evidence="3">
    <location>
        <begin position="693"/>
        <end position="768"/>
    </location>
</feature>
<keyword evidence="1" id="KW-0694">RNA-binding</keyword>
<dbReference type="Pfam" id="PF14244">
    <property type="entry name" value="Retrotran_gag_3"/>
    <property type="match status" value="1"/>
</dbReference>
<dbReference type="Pfam" id="PF25597">
    <property type="entry name" value="SH3_retrovirus"/>
    <property type="match status" value="1"/>
</dbReference>
<dbReference type="Pfam" id="PF03732">
    <property type="entry name" value="Retrotrans_gag"/>
    <property type="match status" value="1"/>
</dbReference>
<dbReference type="PANTHER" id="PTHR37610">
    <property type="entry name" value="CCHC-TYPE DOMAIN-CONTAINING PROTEIN"/>
    <property type="match status" value="1"/>
</dbReference>
<reference evidence="5 6" key="1">
    <citation type="submission" date="2020-12" db="EMBL/GenBank/DDBJ databases">
        <title>Concerted genomic and epigenomic changes stabilize Arabidopsis allopolyploids.</title>
        <authorList>
            <person name="Chen Z."/>
        </authorList>
    </citation>
    <scope>NUCLEOTIDE SEQUENCE [LARGE SCALE GENOMIC DNA]</scope>
    <source>
        <strain evidence="5">Allo738</strain>
        <tissue evidence="5">Leaf</tissue>
    </source>
</reference>
<accession>A0A8T2B0G7</accession>
<evidence type="ECO:0000313" key="5">
    <source>
        <dbReference type="EMBL" id="KAG7579072.1"/>
    </source>
</evidence>
<dbReference type="PANTHER" id="PTHR37610:SF97">
    <property type="entry name" value="RETROTRANSPOSON GAG DOMAIN-CONTAINING PROTEIN"/>
    <property type="match status" value="1"/>
</dbReference>
<feature type="compositionally biased region" description="Low complexity" evidence="2">
    <location>
        <begin position="14"/>
        <end position="35"/>
    </location>
</feature>
<dbReference type="Proteomes" id="UP000694240">
    <property type="component" value="Chromosome 8"/>
</dbReference>
<evidence type="ECO:0000313" key="6">
    <source>
        <dbReference type="Proteomes" id="UP000694240"/>
    </source>
</evidence>
<dbReference type="Pfam" id="PF00076">
    <property type="entry name" value="RRM_1"/>
    <property type="match status" value="1"/>
</dbReference>
<dbReference type="InterPro" id="IPR001584">
    <property type="entry name" value="Integrase_cat-core"/>
</dbReference>
<evidence type="ECO:0000259" key="3">
    <source>
        <dbReference type="PROSITE" id="PS50102"/>
    </source>
</evidence>
<feature type="compositionally biased region" description="Low complexity" evidence="2">
    <location>
        <begin position="44"/>
        <end position="59"/>
    </location>
</feature>
<sequence length="768" mass="85950">MVTVARVTRESTRSKSGTSSSARKTSRSTSVVVSPPISPPISPPAARSRTTGASRAHTSPDLSDLTHGINYDDWDAAMRIALDSKGKLGFVDGSFARPDESDQSFRLWSQSNSMIKSWLLNSVSPEIYRSILRLRDASDIWSDLYSRFHMSNLPRTFNLTQEIQDLRQGSKSLMEYYTKLKTLWSNLESTKEIDEPCTCGKVARLQMKAERAKIVKFLAGLNDSYAIIRRQIIMKKALPTLAEVYNILDQDDCQKGFSNMPVSPAVFQVSEVDVSSGMDPTICYVQNGPNKGRPICSFCNRVGHIAERCYKKLGFPLGFTPKGKSFTKPVTGMSKPVAAQVSLTPQPEDGSQSMESVIGSLSKDQLQQFIALFSSQLQLPSPVSGSTEASSSKSDYTGISFSPSTYCFVGILTVSKNTISPQTWVIDSRATHHVAHDRSLFLNIDTSIDLTKELTIGKGRRVANLYVLDVEEPEVSVNAIVDVKVLTIFPSFVNMVENQFNIRVKSVRSDNAPELKFTKFYQDKGIQAFHSCPETPEQNSVVERKHQHILNVARALMFQSKLPLQFWGDSILTAVFLINRTPSQVLLNKTPYEVLTGKAPVYDQIRTFGCLCYGSTSPKQRHKFQPRSRACIFLEFPAGYKGYKLMDLETNKVLIRRNVIFHEEIFPLAKDMENDEALQFFTPIDSVSPDAEFKIYVSNLDMDTDTNDLEDAFSKFGDVIKSNVVYPNEYYYDDPMAYGFVSLKDEKSMKDAINGRRGSLITQESSSC</sequence>
<dbReference type="InterPro" id="IPR029472">
    <property type="entry name" value="Copia-like_N"/>
</dbReference>
<organism evidence="5 6">
    <name type="scientific">Arabidopsis thaliana x Arabidopsis arenosa</name>
    <dbReference type="NCBI Taxonomy" id="1240361"/>
    <lineage>
        <taxon>Eukaryota</taxon>
        <taxon>Viridiplantae</taxon>
        <taxon>Streptophyta</taxon>
        <taxon>Embryophyta</taxon>
        <taxon>Tracheophyta</taxon>
        <taxon>Spermatophyta</taxon>
        <taxon>Magnoliopsida</taxon>
        <taxon>eudicotyledons</taxon>
        <taxon>Gunneridae</taxon>
        <taxon>Pentapetalae</taxon>
        <taxon>rosids</taxon>
        <taxon>malvids</taxon>
        <taxon>Brassicales</taxon>
        <taxon>Brassicaceae</taxon>
        <taxon>Camelineae</taxon>
        <taxon>Arabidopsis</taxon>
    </lineage>
</organism>
<protein>
    <submittedName>
        <fullName evidence="5">Retrotransposon Copia-like N-terminal</fullName>
    </submittedName>
</protein>
<evidence type="ECO:0000259" key="4">
    <source>
        <dbReference type="PROSITE" id="PS50994"/>
    </source>
</evidence>
<dbReference type="GO" id="GO:0015074">
    <property type="term" value="P:DNA integration"/>
    <property type="evidence" value="ECO:0007669"/>
    <property type="project" value="InterPro"/>
</dbReference>
<gene>
    <name evidence="5" type="ORF">ISN45_Aa03g032420</name>
</gene>
<comment type="caution">
    <text evidence="5">The sequence shown here is derived from an EMBL/GenBank/DDBJ whole genome shotgun (WGS) entry which is preliminary data.</text>
</comment>